<comment type="caution">
    <text evidence="1">The sequence shown here is derived from an EMBL/GenBank/DDBJ whole genome shotgun (WGS) entry which is preliminary data.</text>
</comment>
<proteinExistence type="predicted"/>
<sequence length="84" mass="8826">MLFPKSSRSSLRSCQSNAYSRMEARPVSAELFTSVNGGGGATSSLYNLCRLSAISVNSTQISGTASEVFSGGNSLEAMSFNFLT</sequence>
<dbReference type="AlphaFoldDB" id="A0A9P6NJ74"/>
<protein>
    <submittedName>
        <fullName evidence="1">Uncharacterized protein</fullName>
    </submittedName>
</protein>
<name>A0A9P6NJ74_9BASI</name>
<dbReference type="EMBL" id="MU167241">
    <property type="protein sequence ID" value="KAG0148005.1"/>
    <property type="molecule type" value="Genomic_DNA"/>
</dbReference>
<evidence type="ECO:0000313" key="2">
    <source>
        <dbReference type="Proteomes" id="UP000886653"/>
    </source>
</evidence>
<gene>
    <name evidence="1" type="ORF">CROQUDRAFT_434018</name>
</gene>
<accession>A0A9P6NJ74</accession>
<keyword evidence="2" id="KW-1185">Reference proteome</keyword>
<dbReference type="Proteomes" id="UP000886653">
    <property type="component" value="Unassembled WGS sequence"/>
</dbReference>
<reference evidence="1" key="1">
    <citation type="submission" date="2013-11" db="EMBL/GenBank/DDBJ databases">
        <title>Genome sequence of the fusiform rust pathogen reveals effectors for host alternation and coevolution with pine.</title>
        <authorList>
            <consortium name="DOE Joint Genome Institute"/>
            <person name="Smith K."/>
            <person name="Pendleton A."/>
            <person name="Kubisiak T."/>
            <person name="Anderson C."/>
            <person name="Salamov A."/>
            <person name="Aerts A."/>
            <person name="Riley R."/>
            <person name="Clum A."/>
            <person name="Lindquist E."/>
            <person name="Ence D."/>
            <person name="Campbell M."/>
            <person name="Kronenberg Z."/>
            <person name="Feau N."/>
            <person name="Dhillon B."/>
            <person name="Hamelin R."/>
            <person name="Burleigh J."/>
            <person name="Smith J."/>
            <person name="Yandell M."/>
            <person name="Nelson C."/>
            <person name="Grigoriev I."/>
            <person name="Davis J."/>
        </authorList>
    </citation>
    <scope>NUCLEOTIDE SEQUENCE</scope>
    <source>
        <strain evidence="1">G11</strain>
    </source>
</reference>
<evidence type="ECO:0000313" key="1">
    <source>
        <dbReference type="EMBL" id="KAG0148005.1"/>
    </source>
</evidence>
<organism evidence="1 2">
    <name type="scientific">Cronartium quercuum f. sp. fusiforme G11</name>
    <dbReference type="NCBI Taxonomy" id="708437"/>
    <lineage>
        <taxon>Eukaryota</taxon>
        <taxon>Fungi</taxon>
        <taxon>Dikarya</taxon>
        <taxon>Basidiomycota</taxon>
        <taxon>Pucciniomycotina</taxon>
        <taxon>Pucciniomycetes</taxon>
        <taxon>Pucciniales</taxon>
        <taxon>Coleosporiaceae</taxon>
        <taxon>Cronartium</taxon>
    </lineage>
</organism>